<dbReference type="UniPathway" id="UPA00138"/>
<evidence type="ECO:0000256" key="3">
    <source>
        <dbReference type="ARBA" id="ARBA00022432"/>
    </source>
</evidence>
<name>A0A059KMI6_9BURK</name>
<dbReference type="PROSITE" id="PS00765">
    <property type="entry name" value="P_GLUCOSE_ISOMERASE_1"/>
    <property type="match status" value="1"/>
</dbReference>
<dbReference type="GO" id="GO:0005829">
    <property type="term" value="C:cytosol"/>
    <property type="evidence" value="ECO:0007669"/>
    <property type="project" value="TreeGrafter"/>
</dbReference>
<evidence type="ECO:0000256" key="6">
    <source>
        <dbReference type="ARBA" id="ARBA00029321"/>
    </source>
</evidence>
<dbReference type="EMBL" id="AZRA01000048">
    <property type="protein sequence ID" value="KDB52545.1"/>
    <property type="molecule type" value="Genomic_DNA"/>
</dbReference>
<dbReference type="InterPro" id="IPR035476">
    <property type="entry name" value="SIS_PGI_1"/>
</dbReference>
<dbReference type="EC" id="5.3.1.9" evidence="7"/>
<evidence type="ECO:0000256" key="2">
    <source>
        <dbReference type="ARBA" id="ARBA00006604"/>
    </source>
</evidence>
<sequence length="550" mass="58996">MSTAPRCDRTEAWSRLADHHAGAGRALDLRQAFAADAGRAEAFSLQAPEVFADLSKNLWDADTRALLLALARECQIEPRRDAMLAGEPINLTEGRAVLHTALRAPRGAAPFGDDVHEVLDRMLAYVEQVRDTATSGIRHVVNIGIGGSDLGPQMVVPALDAYTSPALTLHFVSNVDGHDIAPVLRRLDPRETLVIVASKTFTTQETMANAAVARAWFLAGYGEGGEAAIAKHFAATTTNVAAAAKFGITTTFGFWDWVGGRYSLWSAIGLPIALAIGAENFRALLAGAHAMDRHFAEAPLEQNLPIQLGLLDVWYRNFLGFSSRSVAPYHQGLRRLPAYLQQLEMESNGKSVDLDGEPLPFGTSPVVWGEAGTNGQHAYFQMLHQGTDVIPVEFVAVKTPCYRAEGIADQPEGVRAGLADQHHKLLANCLAQSQALMLGKSTDEAMGESAPTASKALDAATVARHRTFPGNRPSTTLVLDQLTPAALGALIALYEHRVFTSGALWRINSFDQWGVELGKALCNQLLPRFASGDTAGLDGSTAALLGRLRG</sequence>
<dbReference type="GO" id="GO:0051156">
    <property type="term" value="P:glucose 6-phosphate metabolic process"/>
    <property type="evidence" value="ECO:0007669"/>
    <property type="project" value="TreeGrafter"/>
</dbReference>
<dbReference type="PROSITE" id="PS00174">
    <property type="entry name" value="P_GLUCOSE_ISOMERASE_2"/>
    <property type="match status" value="1"/>
</dbReference>
<keyword evidence="3 7" id="KW-0312">Gluconeogenesis</keyword>
<dbReference type="CDD" id="cd05016">
    <property type="entry name" value="SIS_PGI_2"/>
    <property type="match status" value="1"/>
</dbReference>
<dbReference type="GO" id="GO:0006094">
    <property type="term" value="P:gluconeogenesis"/>
    <property type="evidence" value="ECO:0007669"/>
    <property type="project" value="UniProtKB-UniRule"/>
</dbReference>
<comment type="pathway">
    <text evidence="1 7 8">Carbohydrate degradation; glycolysis; D-glyceraldehyde 3-phosphate and glycerone phosphate from D-glucose: step 2/4.</text>
</comment>
<evidence type="ECO:0000256" key="5">
    <source>
        <dbReference type="ARBA" id="ARBA00023235"/>
    </source>
</evidence>
<dbReference type="GO" id="GO:0097367">
    <property type="term" value="F:carbohydrate derivative binding"/>
    <property type="evidence" value="ECO:0007669"/>
    <property type="project" value="InterPro"/>
</dbReference>
<evidence type="ECO:0000256" key="4">
    <source>
        <dbReference type="ARBA" id="ARBA00023152"/>
    </source>
</evidence>
<feature type="active site" evidence="7">
    <location>
        <position position="519"/>
    </location>
</feature>
<evidence type="ECO:0000313" key="10">
    <source>
        <dbReference type="Proteomes" id="UP000026714"/>
    </source>
</evidence>
<protein>
    <recommendedName>
        <fullName evidence="7">Glucose-6-phosphate isomerase</fullName>
        <shortName evidence="7">GPI</shortName>
        <ecNumber evidence="7">5.3.1.9</ecNumber>
    </recommendedName>
    <alternativeName>
        <fullName evidence="7">Phosphoglucose isomerase</fullName>
        <shortName evidence="7">PGI</shortName>
    </alternativeName>
    <alternativeName>
        <fullName evidence="7">Phosphohexose isomerase</fullName>
        <shortName evidence="7">PHI</shortName>
    </alternativeName>
</protein>
<feature type="active site" evidence="7">
    <location>
        <position position="377"/>
    </location>
</feature>
<dbReference type="CDD" id="cd05015">
    <property type="entry name" value="SIS_PGI_1"/>
    <property type="match status" value="1"/>
</dbReference>
<reference evidence="9 10" key="1">
    <citation type="journal article" date="2014" name="FEMS Microbiol. Ecol.">
        <title>Sphaerotilus natans encrusted with nanoball-shaped Fe(III) oxide minerals formed by nitrate-reducing mixotrophic Fe(II) oxidation.</title>
        <authorList>
            <person name="Park S."/>
            <person name="Kim D.H."/>
            <person name="Lee J.H."/>
            <person name="Hur H.G."/>
        </authorList>
    </citation>
    <scope>NUCLEOTIDE SEQUENCE [LARGE SCALE GENOMIC DNA]</scope>
    <source>
        <strain evidence="9 10">DSM 6575</strain>
    </source>
</reference>
<feature type="active site" description="Proton donor" evidence="7">
    <location>
        <position position="346"/>
    </location>
</feature>
<evidence type="ECO:0000256" key="1">
    <source>
        <dbReference type="ARBA" id="ARBA00004926"/>
    </source>
</evidence>
<dbReference type="HAMAP" id="MF_00473">
    <property type="entry name" value="G6P_isomerase"/>
    <property type="match status" value="1"/>
</dbReference>
<dbReference type="InterPro" id="IPR035482">
    <property type="entry name" value="SIS_PGI_2"/>
</dbReference>
<dbReference type="AlphaFoldDB" id="A0A059KMI6"/>
<keyword evidence="7" id="KW-0963">Cytoplasm</keyword>
<comment type="pathway">
    <text evidence="7">Carbohydrate biosynthesis; gluconeogenesis.</text>
</comment>
<dbReference type="InterPro" id="IPR046348">
    <property type="entry name" value="SIS_dom_sf"/>
</dbReference>
<evidence type="ECO:0000256" key="8">
    <source>
        <dbReference type="RuleBase" id="RU000612"/>
    </source>
</evidence>
<dbReference type="PATRIC" id="fig|1286631.3.peg.1855"/>
<accession>A0A059KMI6</accession>
<dbReference type="SUPFAM" id="SSF53697">
    <property type="entry name" value="SIS domain"/>
    <property type="match status" value="1"/>
</dbReference>
<dbReference type="GO" id="GO:0006096">
    <property type="term" value="P:glycolytic process"/>
    <property type="evidence" value="ECO:0007669"/>
    <property type="project" value="UniProtKB-UniRule"/>
</dbReference>
<dbReference type="UniPathway" id="UPA00109">
    <property type="reaction ID" value="UER00181"/>
</dbReference>
<evidence type="ECO:0000313" key="9">
    <source>
        <dbReference type="EMBL" id="KDB52545.1"/>
    </source>
</evidence>
<dbReference type="PRINTS" id="PR00662">
    <property type="entry name" value="G6PISOMERASE"/>
</dbReference>
<comment type="function">
    <text evidence="7">Catalyzes the reversible isomerization of glucose-6-phosphate to fructose-6-phosphate.</text>
</comment>
<proteinExistence type="inferred from homology"/>
<comment type="catalytic activity">
    <reaction evidence="6 7 8">
        <text>alpha-D-glucose 6-phosphate = beta-D-fructose 6-phosphate</text>
        <dbReference type="Rhea" id="RHEA:11816"/>
        <dbReference type="ChEBI" id="CHEBI:57634"/>
        <dbReference type="ChEBI" id="CHEBI:58225"/>
        <dbReference type="EC" id="5.3.1.9"/>
    </reaction>
</comment>
<dbReference type="PROSITE" id="PS51463">
    <property type="entry name" value="P_GLUCOSE_ISOMERASE_3"/>
    <property type="match status" value="1"/>
</dbReference>
<dbReference type="GO" id="GO:0048029">
    <property type="term" value="F:monosaccharide binding"/>
    <property type="evidence" value="ECO:0007669"/>
    <property type="project" value="TreeGrafter"/>
</dbReference>
<comment type="caution">
    <text evidence="9">The sequence shown here is derived from an EMBL/GenBank/DDBJ whole genome shotgun (WGS) entry which is preliminary data.</text>
</comment>
<dbReference type="PANTHER" id="PTHR11469:SF1">
    <property type="entry name" value="GLUCOSE-6-PHOSPHATE ISOMERASE"/>
    <property type="match status" value="1"/>
</dbReference>
<dbReference type="Proteomes" id="UP000026714">
    <property type="component" value="Unassembled WGS sequence"/>
</dbReference>
<keyword evidence="4 7" id="KW-0324">Glycolysis</keyword>
<keyword evidence="5 7" id="KW-0413">Isomerase</keyword>
<dbReference type="GO" id="GO:0004347">
    <property type="term" value="F:glucose-6-phosphate isomerase activity"/>
    <property type="evidence" value="ECO:0007669"/>
    <property type="project" value="UniProtKB-UniRule"/>
</dbReference>
<keyword evidence="10" id="KW-1185">Reference proteome</keyword>
<gene>
    <name evidence="7" type="primary">pgi</name>
    <name evidence="9" type="ORF">X805_18870</name>
</gene>
<dbReference type="InterPro" id="IPR001672">
    <property type="entry name" value="G6P_Isomerase"/>
</dbReference>
<dbReference type="Gene3D" id="1.10.1390.10">
    <property type="match status" value="1"/>
</dbReference>
<dbReference type="eggNOG" id="COG0166">
    <property type="taxonomic scope" value="Bacteria"/>
</dbReference>
<dbReference type="STRING" id="34103.SAMN05421778_11973"/>
<organism evidence="9 10">
    <name type="scientific">Sphaerotilus natans subsp. natans DSM 6575</name>
    <dbReference type="NCBI Taxonomy" id="1286631"/>
    <lineage>
        <taxon>Bacteria</taxon>
        <taxon>Pseudomonadati</taxon>
        <taxon>Pseudomonadota</taxon>
        <taxon>Betaproteobacteria</taxon>
        <taxon>Burkholderiales</taxon>
        <taxon>Sphaerotilaceae</taxon>
        <taxon>Sphaerotilus</taxon>
    </lineage>
</organism>
<dbReference type="PANTHER" id="PTHR11469">
    <property type="entry name" value="GLUCOSE-6-PHOSPHATE ISOMERASE"/>
    <property type="match status" value="1"/>
</dbReference>
<dbReference type="Gene3D" id="3.40.50.10490">
    <property type="entry name" value="Glucose-6-phosphate isomerase like protein, domain 1"/>
    <property type="match status" value="2"/>
</dbReference>
<dbReference type="RefSeq" id="WP_037481051.1">
    <property type="nucleotide sequence ID" value="NZ_AZRA01000048.1"/>
</dbReference>
<dbReference type="NCBIfam" id="NF001211">
    <property type="entry name" value="PRK00179.1"/>
    <property type="match status" value="1"/>
</dbReference>
<dbReference type="Pfam" id="PF00342">
    <property type="entry name" value="PGI"/>
    <property type="match status" value="1"/>
</dbReference>
<dbReference type="InterPro" id="IPR023096">
    <property type="entry name" value="G6P_Isomerase_C"/>
</dbReference>
<comment type="similarity">
    <text evidence="2 7 8">Belongs to the GPI family.</text>
</comment>
<evidence type="ECO:0000256" key="7">
    <source>
        <dbReference type="HAMAP-Rule" id="MF_00473"/>
    </source>
</evidence>
<comment type="subcellular location">
    <subcellularLocation>
        <location evidence="7">Cytoplasm</location>
    </subcellularLocation>
</comment>
<dbReference type="InterPro" id="IPR018189">
    <property type="entry name" value="Phosphoglucose_isomerase_CS"/>
</dbReference>